<dbReference type="RefSeq" id="WP_345603389.1">
    <property type="nucleotide sequence ID" value="NZ_BAABJO010000003.1"/>
</dbReference>
<evidence type="ECO:0000313" key="3">
    <source>
        <dbReference type="Proteomes" id="UP001500804"/>
    </source>
</evidence>
<dbReference type="Proteomes" id="UP001500804">
    <property type="component" value="Unassembled WGS sequence"/>
</dbReference>
<gene>
    <name evidence="2" type="ORF">GCM10023320_08180</name>
</gene>
<dbReference type="EMBL" id="BAABJO010000003">
    <property type="protein sequence ID" value="GAA5113092.1"/>
    <property type="molecule type" value="Genomic_DNA"/>
</dbReference>
<comment type="caution">
    <text evidence="2">The sequence shown here is derived from an EMBL/GenBank/DDBJ whole genome shotgun (WGS) entry which is preliminary data.</text>
</comment>
<keyword evidence="1" id="KW-0472">Membrane</keyword>
<reference evidence="3" key="1">
    <citation type="journal article" date="2019" name="Int. J. Syst. Evol. Microbiol.">
        <title>The Global Catalogue of Microorganisms (GCM) 10K type strain sequencing project: providing services to taxonomists for standard genome sequencing and annotation.</title>
        <authorList>
            <consortium name="The Broad Institute Genomics Platform"/>
            <consortium name="The Broad Institute Genome Sequencing Center for Infectious Disease"/>
            <person name="Wu L."/>
            <person name="Ma J."/>
        </authorList>
    </citation>
    <scope>NUCLEOTIDE SEQUENCE [LARGE SCALE GENOMIC DNA]</scope>
    <source>
        <strain evidence="3">JCM 18302</strain>
    </source>
</reference>
<evidence type="ECO:0008006" key="4">
    <source>
        <dbReference type="Google" id="ProtNLM"/>
    </source>
</evidence>
<evidence type="ECO:0000313" key="2">
    <source>
        <dbReference type="EMBL" id="GAA5113092.1"/>
    </source>
</evidence>
<keyword evidence="1" id="KW-1133">Transmembrane helix</keyword>
<sequence length="98" mass="9859">MPLFLLALALVRGLPAVLHRGRLGTGRTVAAGLLQATSLPFIVAAVAIRRELGAPSSATAAALIAAGPVSVLCFPAIALALLRGRPSVQPQLIEGATS</sequence>
<protein>
    <recommendedName>
        <fullName evidence="4">Sodium bile acid symporter family protein</fullName>
    </recommendedName>
</protein>
<evidence type="ECO:0000256" key="1">
    <source>
        <dbReference type="SAM" id="Phobius"/>
    </source>
</evidence>
<keyword evidence="1" id="KW-0812">Transmembrane</keyword>
<feature type="transmembrane region" description="Helical" evidence="1">
    <location>
        <begin position="30"/>
        <end position="48"/>
    </location>
</feature>
<feature type="transmembrane region" description="Helical" evidence="1">
    <location>
        <begin position="60"/>
        <end position="82"/>
    </location>
</feature>
<organism evidence="2 3">
    <name type="scientific">Pseudonocardia adelaidensis</name>
    <dbReference type="NCBI Taxonomy" id="648754"/>
    <lineage>
        <taxon>Bacteria</taxon>
        <taxon>Bacillati</taxon>
        <taxon>Actinomycetota</taxon>
        <taxon>Actinomycetes</taxon>
        <taxon>Pseudonocardiales</taxon>
        <taxon>Pseudonocardiaceae</taxon>
        <taxon>Pseudonocardia</taxon>
    </lineage>
</organism>
<name>A0ABP9NFQ6_9PSEU</name>
<keyword evidence="3" id="KW-1185">Reference proteome</keyword>
<proteinExistence type="predicted"/>
<accession>A0ABP9NFQ6</accession>